<gene>
    <name evidence="1" type="ORF">DPQ25_04495</name>
</gene>
<evidence type="ECO:0000313" key="2">
    <source>
        <dbReference type="Proteomes" id="UP000249377"/>
    </source>
</evidence>
<name>A0A328UGH8_9FIRM</name>
<comment type="caution">
    <text evidence="1">The sequence shown here is derived from an EMBL/GenBank/DDBJ whole genome shotgun (WGS) entry which is preliminary data.</text>
</comment>
<keyword evidence="2" id="KW-1185">Reference proteome</keyword>
<evidence type="ECO:0000313" key="1">
    <source>
        <dbReference type="EMBL" id="RAQ30746.1"/>
    </source>
</evidence>
<dbReference type="SUPFAM" id="SSF50475">
    <property type="entry name" value="FMN-binding split barrel"/>
    <property type="match status" value="1"/>
</dbReference>
<organism evidence="1 2">
    <name type="scientific">Hydrogeniiclostridium mannosilyticum</name>
    <dbReference type="NCBI Taxonomy" id="2764322"/>
    <lineage>
        <taxon>Bacteria</taxon>
        <taxon>Bacillati</taxon>
        <taxon>Bacillota</taxon>
        <taxon>Clostridia</taxon>
        <taxon>Eubacteriales</taxon>
        <taxon>Acutalibacteraceae</taxon>
        <taxon>Hydrogeniiclostridium</taxon>
    </lineage>
</organism>
<dbReference type="InterPro" id="IPR012349">
    <property type="entry name" value="Split_barrel_FMN-bd"/>
</dbReference>
<dbReference type="EMBL" id="QLYR01000001">
    <property type="protein sequence ID" value="RAQ30746.1"/>
    <property type="molecule type" value="Genomic_DNA"/>
</dbReference>
<dbReference type="PANTHER" id="PTHR34071:SF2">
    <property type="entry name" value="FLAVIN-NUCLEOTIDE-BINDING PROTEIN"/>
    <property type="match status" value="1"/>
</dbReference>
<dbReference type="PANTHER" id="PTHR34071">
    <property type="entry name" value="5-NITROIMIDAZOLE ANTIBIOTICS RESISTANCE PROTEIN, NIMA-FAMILY-RELATED PROTEIN-RELATED"/>
    <property type="match status" value="1"/>
</dbReference>
<dbReference type="RefSeq" id="WP_112331940.1">
    <property type="nucleotide sequence ID" value="NZ_JADPHD010000004.1"/>
</dbReference>
<proteinExistence type="predicted"/>
<dbReference type="InterPro" id="IPR024747">
    <property type="entry name" value="Pyridox_Oxase-rel"/>
</dbReference>
<dbReference type="Gene3D" id="2.30.110.10">
    <property type="entry name" value="Electron Transport, Fmn-binding Protein, Chain A"/>
    <property type="match status" value="1"/>
</dbReference>
<dbReference type="AlphaFoldDB" id="A0A328UGH8"/>
<protein>
    <submittedName>
        <fullName evidence="1">5-nitroimidazole antibiotic resistance protein</fullName>
    </submittedName>
</protein>
<dbReference type="Pfam" id="PF12900">
    <property type="entry name" value="Pyridox_ox_2"/>
    <property type="match status" value="1"/>
</dbReference>
<accession>A0A328UGH8</accession>
<sequence length="158" mass="17611">MFPKMRRSKQELPLAESLAILEKAPTGVLGVLDGDGYPYTVPLNYVYQDGQIYFHCAKAGHKLESLQRHDKVSFCVVALDEVVPQRFATRYQSVVVFGRARVIADDAVRRIALQALIQKYSPEYAREGSQEIESAWNDVCIVAIAAEQITGKANRPGL</sequence>
<dbReference type="Proteomes" id="UP000249377">
    <property type="component" value="Unassembled WGS sequence"/>
</dbReference>
<reference evidence="1 2" key="1">
    <citation type="submission" date="2018-06" db="EMBL/GenBank/DDBJ databases">
        <title>Noncontiguous genome sequence of Ruminococcaceae bacterium ASD2818.</title>
        <authorList>
            <person name="Chaplin A.V."/>
            <person name="Sokolova S.R."/>
            <person name="Kochetkova T.O."/>
            <person name="Goltsov A.Y."/>
            <person name="Trofimov D.Y."/>
            <person name="Efimov B.A."/>
        </authorList>
    </citation>
    <scope>NUCLEOTIDE SEQUENCE [LARGE SCALE GENOMIC DNA]</scope>
    <source>
        <strain evidence="1 2">ASD2818</strain>
    </source>
</reference>